<proteinExistence type="predicted"/>
<reference evidence="2" key="2">
    <citation type="journal article" date="2019" name="Mol. Plant Microbe Interact.">
        <title>Genome sequence resources for four phytopathogenic fungi from the Colletotrichum orbiculare species complex.</title>
        <authorList>
            <person name="Gan P."/>
            <person name="Tsushima A."/>
            <person name="Narusaka M."/>
            <person name="Narusaka Y."/>
            <person name="Takano Y."/>
            <person name="Kubo Y."/>
            <person name="Shirasu K."/>
        </authorList>
    </citation>
    <scope>GENOME REANNOTATION</scope>
    <source>
        <strain evidence="2">104-T / ATCC 96160 / CBS 514.97 / LARS 414 / MAFF 240422</strain>
    </source>
</reference>
<keyword evidence="2" id="KW-1185">Reference proteome</keyword>
<name>A0A484G795_COLOR</name>
<evidence type="ECO:0000313" key="1">
    <source>
        <dbReference type="EMBL" id="TDZ26142.1"/>
    </source>
</evidence>
<sequence>MDLTPSPSIQKKPPDMTSPCRARYCWQGRQCQQDIHRFATRPSFRLLHQRVASSTAMPCLFLRVYFTG</sequence>
<accession>A0A484G795</accession>
<dbReference type="EMBL" id="AMCV02000001">
    <property type="protein sequence ID" value="TDZ26142.1"/>
    <property type="molecule type" value="Genomic_DNA"/>
</dbReference>
<dbReference type="AlphaFoldDB" id="A0A484G795"/>
<protein>
    <submittedName>
        <fullName evidence="1">Uncharacterized protein</fullName>
    </submittedName>
</protein>
<dbReference type="Proteomes" id="UP000014480">
    <property type="component" value="Unassembled WGS sequence"/>
</dbReference>
<reference evidence="2" key="1">
    <citation type="journal article" date="2013" name="New Phytol.">
        <title>Comparative genomic and transcriptomic analyses reveal the hemibiotrophic stage shift of Colletotrichum fungi.</title>
        <authorList>
            <person name="Gan P."/>
            <person name="Ikeda K."/>
            <person name="Irieda H."/>
            <person name="Narusaka M."/>
            <person name="O'Connell R.J."/>
            <person name="Narusaka Y."/>
            <person name="Takano Y."/>
            <person name="Kubo Y."/>
            <person name="Shirasu K."/>
        </authorList>
    </citation>
    <scope>NUCLEOTIDE SEQUENCE [LARGE SCALE GENOMIC DNA]</scope>
    <source>
        <strain evidence="2">104-T / ATCC 96160 / CBS 514.97 / LARS 414 / MAFF 240422</strain>
    </source>
</reference>
<gene>
    <name evidence="1" type="ORF">Cob_v000881</name>
</gene>
<organism evidence="1 2">
    <name type="scientific">Colletotrichum orbiculare (strain 104-T / ATCC 96160 / CBS 514.97 / LARS 414 / MAFF 240422)</name>
    <name type="common">Cucumber anthracnose fungus</name>
    <name type="synonym">Colletotrichum lagenarium</name>
    <dbReference type="NCBI Taxonomy" id="1213857"/>
    <lineage>
        <taxon>Eukaryota</taxon>
        <taxon>Fungi</taxon>
        <taxon>Dikarya</taxon>
        <taxon>Ascomycota</taxon>
        <taxon>Pezizomycotina</taxon>
        <taxon>Sordariomycetes</taxon>
        <taxon>Hypocreomycetidae</taxon>
        <taxon>Glomerellales</taxon>
        <taxon>Glomerellaceae</taxon>
        <taxon>Colletotrichum</taxon>
        <taxon>Colletotrichum orbiculare species complex</taxon>
    </lineage>
</organism>
<evidence type="ECO:0000313" key="2">
    <source>
        <dbReference type="Proteomes" id="UP000014480"/>
    </source>
</evidence>
<comment type="caution">
    <text evidence="1">The sequence shown here is derived from an EMBL/GenBank/DDBJ whole genome shotgun (WGS) entry which is preliminary data.</text>
</comment>